<dbReference type="InterPro" id="IPR048362">
    <property type="entry name" value="PARG_helical"/>
</dbReference>
<dbReference type="PANTHER" id="PTHR12837:SF0">
    <property type="entry name" value="POLY(ADP-RIBOSE) GLYCOHYDROLASE"/>
    <property type="match status" value="1"/>
</dbReference>
<feature type="active site" evidence="4">
    <location>
        <position position="216"/>
    </location>
</feature>
<dbReference type="GO" id="GO:0005634">
    <property type="term" value="C:nucleus"/>
    <property type="evidence" value="ECO:0007669"/>
    <property type="project" value="TreeGrafter"/>
</dbReference>
<evidence type="ECO:0000259" key="7">
    <source>
        <dbReference type="Pfam" id="PF20811"/>
    </source>
</evidence>
<dbReference type="Proteomes" id="UP000320333">
    <property type="component" value="Unassembled WGS sequence"/>
</dbReference>
<protein>
    <recommendedName>
        <fullName evidence="2">poly(ADP-ribose) glycohydrolase</fullName>
        <ecNumber evidence="2">3.2.1.143</ecNumber>
    </recommendedName>
</protein>
<dbReference type="GO" id="GO:0005975">
    <property type="term" value="P:carbohydrate metabolic process"/>
    <property type="evidence" value="ECO:0007669"/>
    <property type="project" value="InterPro"/>
</dbReference>
<feature type="active site" evidence="4">
    <location>
        <position position="235"/>
    </location>
</feature>
<dbReference type="InterPro" id="IPR046372">
    <property type="entry name" value="PARG_cat_C"/>
</dbReference>
<dbReference type="GO" id="GO:0005737">
    <property type="term" value="C:cytoplasm"/>
    <property type="evidence" value="ECO:0007669"/>
    <property type="project" value="TreeGrafter"/>
</dbReference>
<dbReference type="GO" id="GO:0006282">
    <property type="term" value="P:regulation of DNA repair"/>
    <property type="evidence" value="ECO:0007669"/>
    <property type="project" value="InterPro"/>
</dbReference>
<feature type="domain" description="PARG helical" evidence="7">
    <location>
        <begin position="60"/>
        <end position="176"/>
    </location>
</feature>
<evidence type="ECO:0000256" key="1">
    <source>
        <dbReference type="ARBA" id="ARBA00009545"/>
    </source>
</evidence>
<gene>
    <name evidence="8" type="ORF">CcCBS67573_g04691</name>
</gene>
<feature type="domain" description="PARG catalytic Macro" evidence="6">
    <location>
        <begin position="185"/>
        <end position="391"/>
    </location>
</feature>
<evidence type="ECO:0000256" key="4">
    <source>
        <dbReference type="PIRSR" id="PIRSR607724-1"/>
    </source>
</evidence>
<dbReference type="GO" id="GO:1990966">
    <property type="term" value="P:ATP generation from poly-ADP-D-ribose"/>
    <property type="evidence" value="ECO:0007669"/>
    <property type="project" value="TreeGrafter"/>
</dbReference>
<dbReference type="GO" id="GO:0004649">
    <property type="term" value="F:poly(ADP-ribose) glycohydrolase activity"/>
    <property type="evidence" value="ECO:0007669"/>
    <property type="project" value="UniProtKB-EC"/>
</dbReference>
<dbReference type="EMBL" id="QEAP01000148">
    <property type="protein sequence ID" value="TPX74032.1"/>
    <property type="molecule type" value="Genomic_DNA"/>
</dbReference>
<dbReference type="AlphaFoldDB" id="A0A507FD16"/>
<evidence type="ECO:0000259" key="6">
    <source>
        <dbReference type="Pfam" id="PF05028"/>
    </source>
</evidence>
<feature type="binding site" evidence="5">
    <location>
        <position position="219"/>
    </location>
    <ligand>
        <name>substrate</name>
    </ligand>
</feature>
<name>A0A507FD16_9FUNG</name>
<feature type="binding site" evidence="5">
    <location>
        <position position="233"/>
    </location>
    <ligand>
        <name>substrate</name>
    </ligand>
</feature>
<dbReference type="STRING" id="246404.A0A507FD16"/>
<keyword evidence="3" id="KW-0378">Hydrolase</keyword>
<proteinExistence type="inferred from homology"/>
<reference evidence="8 9" key="1">
    <citation type="journal article" date="2019" name="Sci. Rep.">
        <title>Comparative genomics of chytrid fungi reveal insights into the obligate biotrophic and pathogenic lifestyle of Synchytrium endobioticum.</title>
        <authorList>
            <person name="van de Vossenberg B.T.L.H."/>
            <person name="Warris S."/>
            <person name="Nguyen H.D.T."/>
            <person name="van Gent-Pelzer M.P.E."/>
            <person name="Joly D.L."/>
            <person name="van de Geest H.C."/>
            <person name="Bonants P.J.M."/>
            <person name="Smith D.S."/>
            <person name="Levesque C.A."/>
            <person name="van der Lee T.A.J."/>
        </authorList>
    </citation>
    <scope>NUCLEOTIDE SEQUENCE [LARGE SCALE GENOMIC DNA]</scope>
    <source>
        <strain evidence="8 9">CBS 675.73</strain>
    </source>
</reference>
<feature type="active site" evidence="4">
    <location>
        <position position="234"/>
    </location>
</feature>
<dbReference type="OrthoDB" id="1937899at2759"/>
<dbReference type="PANTHER" id="PTHR12837">
    <property type="entry name" value="POLY ADP-RIBOSE GLYCOHYDROLASE"/>
    <property type="match status" value="1"/>
</dbReference>
<dbReference type="Pfam" id="PF20811">
    <property type="entry name" value="PARG_cat_N"/>
    <property type="match status" value="1"/>
</dbReference>
<dbReference type="EC" id="3.2.1.143" evidence="2"/>
<sequence length="436" mass="48429">MLVDMTHVSNATAWKQVEKHLASARIGPAEMQSLLALTQPHPHGEHWDLAGLKKTLQTGPFNESLLSRIARLALELPVVLPKMFPLLLSGRNGSLTLSQKQISVILANAFFGTLVHQQELFGRSNTDRRIPHLDFRILYQDWIHSGATDAKLTGLLHYFRTMMDRPGAGSSVTFTRRCIDANEFPSWAHSQAAISSVTAFTNGKIEDDKTDCLKVDFANKSIGGGVLEQGAVQEEILFIIYPEMLASLLFCEEMKDNEAVFIAGAERFSSYSGYSKSFKWTGGFNDTTRCDSRGIRKTEFVAMDALHFRRGKADAQFEEANILRELNKAYCGFVFSHKSPFDQSKQVPVSTGNWGCGAFNGDAELKAMIQVLAASAANRDVRYYTFGDDELSLKLVGVIEYLQVTGTTVGSLFSMLLEYKDKSRGESVIDYVMSNL</sequence>
<organism evidence="8 9">
    <name type="scientific">Chytriomyces confervae</name>
    <dbReference type="NCBI Taxonomy" id="246404"/>
    <lineage>
        <taxon>Eukaryota</taxon>
        <taxon>Fungi</taxon>
        <taxon>Fungi incertae sedis</taxon>
        <taxon>Chytridiomycota</taxon>
        <taxon>Chytridiomycota incertae sedis</taxon>
        <taxon>Chytridiomycetes</taxon>
        <taxon>Chytridiales</taxon>
        <taxon>Chytriomycetaceae</taxon>
        <taxon>Chytriomyces</taxon>
    </lineage>
</organism>
<evidence type="ECO:0000256" key="5">
    <source>
        <dbReference type="PIRSR" id="PIRSR607724-2"/>
    </source>
</evidence>
<comment type="similarity">
    <text evidence="1">Belongs to the poly(ADP-ribose) glycohydrolase family.</text>
</comment>
<evidence type="ECO:0000313" key="8">
    <source>
        <dbReference type="EMBL" id="TPX74032.1"/>
    </source>
</evidence>
<comment type="caution">
    <text evidence="8">The sequence shown here is derived from an EMBL/GenBank/DDBJ whole genome shotgun (WGS) entry which is preliminary data.</text>
</comment>
<dbReference type="InterPro" id="IPR007724">
    <property type="entry name" value="Poly_GlycHdrlase"/>
</dbReference>
<accession>A0A507FD16</accession>
<dbReference type="GO" id="GO:0009225">
    <property type="term" value="P:nucleotide-sugar metabolic process"/>
    <property type="evidence" value="ECO:0007669"/>
    <property type="project" value="TreeGrafter"/>
</dbReference>
<keyword evidence="9" id="KW-1185">Reference proteome</keyword>
<evidence type="ECO:0000313" key="9">
    <source>
        <dbReference type="Proteomes" id="UP000320333"/>
    </source>
</evidence>
<evidence type="ECO:0000256" key="2">
    <source>
        <dbReference type="ARBA" id="ARBA00012255"/>
    </source>
</evidence>
<dbReference type="Pfam" id="PF05028">
    <property type="entry name" value="PARG_cat_C"/>
    <property type="match status" value="1"/>
</dbReference>
<evidence type="ECO:0000256" key="3">
    <source>
        <dbReference type="ARBA" id="ARBA00022801"/>
    </source>
</evidence>
<feature type="binding site" evidence="5">
    <location>
        <position position="274"/>
    </location>
    <ligand>
        <name>substrate</name>
    </ligand>
</feature>